<evidence type="ECO:0000256" key="2">
    <source>
        <dbReference type="PROSITE-ProRule" id="PRU00192"/>
    </source>
</evidence>
<keyword evidence="8 9" id="KW-0418">Kinase</keyword>
<dbReference type="InterPro" id="IPR001060">
    <property type="entry name" value="FCH_dom"/>
</dbReference>
<evidence type="ECO:0000259" key="5">
    <source>
        <dbReference type="PROSITE" id="PS50002"/>
    </source>
</evidence>
<dbReference type="PROSITE" id="PS51741">
    <property type="entry name" value="F_BAR"/>
    <property type="match status" value="1"/>
</dbReference>
<name>A0ABM1I2R4_POLDO</name>
<feature type="region of interest" description="Disordered" evidence="4">
    <location>
        <begin position="161"/>
        <end position="194"/>
    </location>
</feature>
<dbReference type="Pfam" id="PF00611">
    <property type="entry name" value="FCH"/>
    <property type="match status" value="1"/>
</dbReference>
<evidence type="ECO:0000313" key="7">
    <source>
        <dbReference type="Proteomes" id="UP000694924"/>
    </source>
</evidence>
<dbReference type="Gene3D" id="1.20.1270.60">
    <property type="entry name" value="Arfaptin homology (AH) domain/BAR domain"/>
    <property type="match status" value="1"/>
</dbReference>
<feature type="region of interest" description="Disordered" evidence="4">
    <location>
        <begin position="339"/>
        <end position="434"/>
    </location>
</feature>
<gene>
    <name evidence="8 9 10" type="primary">LOC107065379</name>
</gene>
<dbReference type="PANTHER" id="PTHR23065">
    <property type="entry name" value="PROLINE-SERINE-THREONINE PHOSPHATASE INTERACTING PROTEIN 1"/>
    <property type="match status" value="1"/>
</dbReference>
<evidence type="ECO:0000313" key="8">
    <source>
        <dbReference type="RefSeq" id="XP_015174501.1"/>
    </source>
</evidence>
<dbReference type="SUPFAM" id="SSF103657">
    <property type="entry name" value="BAR/IMD domain-like"/>
    <property type="match status" value="1"/>
</dbReference>
<dbReference type="PRINTS" id="PR00452">
    <property type="entry name" value="SH3DOMAIN"/>
</dbReference>
<dbReference type="Pfam" id="PF14604">
    <property type="entry name" value="SH3_9"/>
    <property type="match status" value="1"/>
</dbReference>
<dbReference type="PROSITE" id="PS50002">
    <property type="entry name" value="SH3"/>
    <property type="match status" value="1"/>
</dbReference>
<dbReference type="SMART" id="SM00326">
    <property type="entry name" value="SH3"/>
    <property type="match status" value="1"/>
</dbReference>
<keyword evidence="7" id="KW-1185">Reference proteome</keyword>
<dbReference type="GeneID" id="107065379"/>
<evidence type="ECO:0000313" key="9">
    <source>
        <dbReference type="RefSeq" id="XP_015174502.1"/>
    </source>
</evidence>
<keyword evidence="3" id="KW-0175">Coiled coil</keyword>
<dbReference type="SUPFAM" id="SSF50044">
    <property type="entry name" value="SH3-domain"/>
    <property type="match status" value="1"/>
</dbReference>
<organism evidence="7 8">
    <name type="scientific">Polistes dominula</name>
    <name type="common">European paper wasp</name>
    <name type="synonym">Vespa dominula</name>
    <dbReference type="NCBI Taxonomy" id="743375"/>
    <lineage>
        <taxon>Eukaryota</taxon>
        <taxon>Metazoa</taxon>
        <taxon>Ecdysozoa</taxon>
        <taxon>Arthropoda</taxon>
        <taxon>Hexapoda</taxon>
        <taxon>Insecta</taxon>
        <taxon>Pterygota</taxon>
        <taxon>Neoptera</taxon>
        <taxon>Endopterygota</taxon>
        <taxon>Hymenoptera</taxon>
        <taxon>Apocrita</taxon>
        <taxon>Aculeata</taxon>
        <taxon>Vespoidea</taxon>
        <taxon>Vespidae</taxon>
        <taxon>Polistinae</taxon>
        <taxon>Polistini</taxon>
        <taxon>Polistes</taxon>
    </lineage>
</organism>
<keyword evidence="8 9" id="KW-0808">Transferase</keyword>
<feature type="domain" description="SH3" evidence="5">
    <location>
        <begin position="431"/>
        <end position="491"/>
    </location>
</feature>
<dbReference type="RefSeq" id="XP_015174502.1">
    <property type="nucleotide sequence ID" value="XM_015319016.1"/>
</dbReference>
<dbReference type="InterPro" id="IPR027267">
    <property type="entry name" value="AH/BAR_dom_sf"/>
</dbReference>
<sequence length="491" mass="56442">MSHHSDDNMLIATSDSFWEPGNYKRTTKRIEDGHKLCDSLIALVQERAEIEKSYAKALKNWSKNWNDKIEKGPEYGTTEAAWKGVLVESDRLCDLHLRVKENLCNDIIQQVKTWQKDTYHKSMMTLKERKEMEDAFKKAQKPWAKLLQKVEKAKAEYHNSCKTERTAANMERNASADSSLSPDQMARGSENVKKMQDRVQKTKEEVQKAKEKYEAALQEINQYNPKYMEDMSQVFDKCQEMEAQRLQFFKEVLFGIHKCLNISQDPVLPQIYEEFYHTINNADHEKDLKWWSNNHGVNMAMNWPQFEDYTEEFRDITKGSKSKEALPAGSITLINQRPVGEDLHEFPPVNHKSKSKSAGRVISTDGLHNDNKTDTINSSKQSSEKINHESSAVNRSSTITNGTNNTKQESNPFEEEEWDEDGGEPLVDSGEPGVPVKALYNYEGAEADELSFKQGDVFEKLEDEDEQGWCKGRKDGRVGLYPANYVELLSQ</sequence>
<dbReference type="GO" id="GO:0016301">
    <property type="term" value="F:kinase activity"/>
    <property type="evidence" value="ECO:0007669"/>
    <property type="project" value="UniProtKB-KW"/>
</dbReference>
<evidence type="ECO:0000313" key="10">
    <source>
        <dbReference type="RefSeq" id="XP_015174503.1"/>
    </source>
</evidence>
<evidence type="ECO:0000256" key="1">
    <source>
        <dbReference type="ARBA" id="ARBA00022443"/>
    </source>
</evidence>
<dbReference type="Gene3D" id="2.30.30.40">
    <property type="entry name" value="SH3 Domains"/>
    <property type="match status" value="1"/>
</dbReference>
<dbReference type="CDD" id="cd11843">
    <property type="entry name" value="SH3_PACSIN"/>
    <property type="match status" value="1"/>
</dbReference>
<dbReference type="RefSeq" id="XP_015174503.1">
    <property type="nucleotide sequence ID" value="XM_015319017.1"/>
</dbReference>
<dbReference type="InterPro" id="IPR031160">
    <property type="entry name" value="F_BAR_dom"/>
</dbReference>
<proteinExistence type="predicted"/>
<dbReference type="RefSeq" id="XP_015174501.1">
    <property type="nucleotide sequence ID" value="XM_015319015.1"/>
</dbReference>
<reference evidence="8 9" key="1">
    <citation type="submission" date="2025-05" db="UniProtKB">
        <authorList>
            <consortium name="RefSeq"/>
        </authorList>
    </citation>
    <scope>IDENTIFICATION</scope>
    <source>
        <tissue evidence="8 9">Whole body</tissue>
    </source>
</reference>
<protein>
    <submittedName>
        <fullName evidence="8 9">Protein kinase C and casein kinase substrate in neurons protein 1 isoform X1</fullName>
    </submittedName>
</protein>
<feature type="compositionally biased region" description="Acidic residues" evidence="4">
    <location>
        <begin position="412"/>
        <end position="423"/>
    </location>
</feature>
<evidence type="ECO:0000259" key="6">
    <source>
        <dbReference type="PROSITE" id="PS51741"/>
    </source>
</evidence>
<evidence type="ECO:0000256" key="3">
    <source>
        <dbReference type="PROSITE-ProRule" id="PRU01077"/>
    </source>
</evidence>
<dbReference type="PANTHER" id="PTHR23065:SF11">
    <property type="entry name" value="SYNDAPIN, ISOFORM C"/>
    <property type="match status" value="1"/>
</dbReference>
<feature type="domain" description="F-BAR" evidence="6">
    <location>
        <begin position="11"/>
        <end position="287"/>
    </location>
</feature>
<dbReference type="Proteomes" id="UP000694924">
    <property type="component" value="Unplaced"/>
</dbReference>
<feature type="compositionally biased region" description="Polar residues" evidence="4">
    <location>
        <begin position="389"/>
        <end position="411"/>
    </location>
</feature>
<evidence type="ECO:0000256" key="4">
    <source>
        <dbReference type="SAM" id="MobiDB-lite"/>
    </source>
</evidence>
<accession>A0ABM1I2R4</accession>
<dbReference type="SMART" id="SM00055">
    <property type="entry name" value="FCH"/>
    <property type="match status" value="1"/>
</dbReference>
<dbReference type="InterPro" id="IPR001452">
    <property type="entry name" value="SH3_domain"/>
</dbReference>
<dbReference type="InterPro" id="IPR036028">
    <property type="entry name" value="SH3-like_dom_sf"/>
</dbReference>
<dbReference type="CDD" id="cd07655">
    <property type="entry name" value="F-BAR_PACSIN"/>
    <property type="match status" value="1"/>
</dbReference>
<keyword evidence="1 2" id="KW-0728">SH3 domain</keyword>